<evidence type="ECO:0000313" key="4">
    <source>
        <dbReference type="Proteomes" id="UP001353858"/>
    </source>
</evidence>
<dbReference type="PANTHER" id="PTHR12243:SF69">
    <property type="entry name" value="SI:CH73-59F11.3"/>
    <property type="match status" value="1"/>
</dbReference>
<proteinExistence type="predicted"/>
<feature type="compositionally biased region" description="Basic and acidic residues" evidence="1">
    <location>
        <begin position="1"/>
        <end position="21"/>
    </location>
</feature>
<dbReference type="GO" id="GO:0005634">
    <property type="term" value="C:nucleus"/>
    <property type="evidence" value="ECO:0007669"/>
    <property type="project" value="TreeGrafter"/>
</dbReference>
<sequence>MGAEVRKKVRTERMIDPHDLEETSAQISENNTEPSTAMFTCCAIEEAGQKELRLAREIGEVEADVSDCQGRWNALRARFSKERSKVLVSGSGGNKPEWPLYKHLQFLQTIVKKRRTFGNVENEPGPADTDDTLEENQTEEEEFIDTENYILNVETGLLEHVTSDEAPIRSASRASSKPSSTPSACRENISAQNSLNKAVKAFETCVASRTKPSKSSVQSFCDSLVEDLENTLLVAVLVPTRPSLCKLFVTSCLHVPGMISLVGPTVSAKLGRQ</sequence>
<dbReference type="Pfam" id="PF10545">
    <property type="entry name" value="MADF_DNA_bdg"/>
    <property type="match status" value="1"/>
</dbReference>
<gene>
    <name evidence="3" type="ORF">RN001_003511</name>
</gene>
<dbReference type="AlphaFoldDB" id="A0AAN7QBR6"/>
<dbReference type="InterPro" id="IPR039353">
    <property type="entry name" value="TF_Adf1"/>
</dbReference>
<dbReference type="InterPro" id="IPR006578">
    <property type="entry name" value="MADF-dom"/>
</dbReference>
<evidence type="ECO:0000259" key="2">
    <source>
        <dbReference type="Pfam" id="PF10545"/>
    </source>
</evidence>
<evidence type="ECO:0000313" key="3">
    <source>
        <dbReference type="EMBL" id="KAK4887240.1"/>
    </source>
</evidence>
<name>A0AAN7QBR6_9COLE</name>
<dbReference type="EMBL" id="JARPUR010000001">
    <property type="protein sequence ID" value="KAK4887240.1"/>
    <property type="molecule type" value="Genomic_DNA"/>
</dbReference>
<evidence type="ECO:0000256" key="1">
    <source>
        <dbReference type="SAM" id="MobiDB-lite"/>
    </source>
</evidence>
<dbReference type="GO" id="GO:0005667">
    <property type="term" value="C:transcription regulator complex"/>
    <property type="evidence" value="ECO:0007669"/>
    <property type="project" value="TreeGrafter"/>
</dbReference>
<dbReference type="PANTHER" id="PTHR12243">
    <property type="entry name" value="MADF DOMAIN TRANSCRIPTION FACTOR"/>
    <property type="match status" value="1"/>
</dbReference>
<feature type="region of interest" description="Disordered" evidence="1">
    <location>
        <begin position="164"/>
        <end position="187"/>
    </location>
</feature>
<dbReference type="GO" id="GO:0006357">
    <property type="term" value="P:regulation of transcription by RNA polymerase II"/>
    <property type="evidence" value="ECO:0007669"/>
    <property type="project" value="TreeGrafter"/>
</dbReference>
<feature type="compositionally biased region" description="Polar residues" evidence="1">
    <location>
        <begin position="23"/>
        <end position="34"/>
    </location>
</feature>
<protein>
    <recommendedName>
        <fullName evidence="2">MADF domain-containing protein</fullName>
    </recommendedName>
</protein>
<accession>A0AAN7QBR6</accession>
<keyword evidence="4" id="KW-1185">Reference proteome</keyword>
<dbReference type="Proteomes" id="UP001353858">
    <property type="component" value="Unassembled WGS sequence"/>
</dbReference>
<organism evidence="3 4">
    <name type="scientific">Aquatica leii</name>
    <dbReference type="NCBI Taxonomy" id="1421715"/>
    <lineage>
        <taxon>Eukaryota</taxon>
        <taxon>Metazoa</taxon>
        <taxon>Ecdysozoa</taxon>
        <taxon>Arthropoda</taxon>
        <taxon>Hexapoda</taxon>
        <taxon>Insecta</taxon>
        <taxon>Pterygota</taxon>
        <taxon>Neoptera</taxon>
        <taxon>Endopterygota</taxon>
        <taxon>Coleoptera</taxon>
        <taxon>Polyphaga</taxon>
        <taxon>Elateriformia</taxon>
        <taxon>Elateroidea</taxon>
        <taxon>Lampyridae</taxon>
        <taxon>Luciolinae</taxon>
        <taxon>Aquatica</taxon>
    </lineage>
</organism>
<comment type="caution">
    <text evidence="3">The sequence shown here is derived from an EMBL/GenBank/DDBJ whole genome shotgun (WGS) entry which is preliminary data.</text>
</comment>
<feature type="domain" description="MADF" evidence="2">
    <location>
        <begin position="54"/>
        <end position="107"/>
    </location>
</feature>
<feature type="compositionally biased region" description="Low complexity" evidence="1">
    <location>
        <begin position="168"/>
        <end position="186"/>
    </location>
</feature>
<feature type="region of interest" description="Disordered" evidence="1">
    <location>
        <begin position="1"/>
        <end position="34"/>
    </location>
</feature>
<reference evidence="4" key="1">
    <citation type="submission" date="2023-01" db="EMBL/GenBank/DDBJ databases">
        <title>Key to firefly adult light organ development and bioluminescence: homeobox transcription factors regulate luciferase expression and transportation to peroxisome.</title>
        <authorList>
            <person name="Fu X."/>
        </authorList>
    </citation>
    <scope>NUCLEOTIDE SEQUENCE [LARGE SCALE GENOMIC DNA]</scope>
</reference>